<dbReference type="SUPFAM" id="SSF56645">
    <property type="entry name" value="Acyl-CoA dehydrogenase NM domain-like"/>
    <property type="match status" value="1"/>
</dbReference>
<dbReference type="InterPro" id="IPR037069">
    <property type="entry name" value="AcylCoA_DH/ox_N_sf"/>
</dbReference>
<comment type="caution">
    <text evidence="3">The sequence shown here is derived from an EMBL/GenBank/DDBJ whole genome shotgun (WGS) entry which is preliminary data.</text>
</comment>
<accession>A0A917XG46</accession>
<dbReference type="Gene3D" id="2.40.110.10">
    <property type="entry name" value="Butyryl-CoA Dehydrogenase, subunit A, domain 2"/>
    <property type="match status" value="1"/>
</dbReference>
<dbReference type="GO" id="GO:0050660">
    <property type="term" value="F:flavin adenine dinucleotide binding"/>
    <property type="evidence" value="ECO:0007669"/>
    <property type="project" value="InterPro"/>
</dbReference>
<dbReference type="EMBL" id="BMML01000013">
    <property type="protein sequence ID" value="GGN22751.1"/>
    <property type="molecule type" value="Genomic_DNA"/>
</dbReference>
<dbReference type="GO" id="GO:0003995">
    <property type="term" value="F:acyl-CoA dehydrogenase activity"/>
    <property type="evidence" value="ECO:0007669"/>
    <property type="project" value="TreeGrafter"/>
</dbReference>
<reference evidence="3" key="1">
    <citation type="journal article" date="2014" name="Int. J. Syst. Evol. Microbiol.">
        <title>Complete genome sequence of Corynebacterium casei LMG S-19264T (=DSM 44701T), isolated from a smear-ripened cheese.</title>
        <authorList>
            <consortium name="US DOE Joint Genome Institute (JGI-PGF)"/>
            <person name="Walter F."/>
            <person name="Albersmeier A."/>
            <person name="Kalinowski J."/>
            <person name="Ruckert C."/>
        </authorList>
    </citation>
    <scope>NUCLEOTIDE SEQUENCE</scope>
    <source>
        <strain evidence="3">CGMCC 4.7110</strain>
    </source>
</reference>
<feature type="domain" description="Acyl-CoA dehydrogenase/oxidase N-terminal" evidence="2">
    <location>
        <begin position="11"/>
        <end position="119"/>
    </location>
</feature>
<reference evidence="3" key="2">
    <citation type="submission" date="2020-09" db="EMBL/GenBank/DDBJ databases">
        <authorList>
            <person name="Sun Q."/>
            <person name="Zhou Y."/>
        </authorList>
    </citation>
    <scope>NUCLEOTIDE SEQUENCE</scope>
    <source>
        <strain evidence="3">CGMCC 4.7110</strain>
    </source>
</reference>
<dbReference type="Gene3D" id="1.10.540.10">
    <property type="entry name" value="Acyl-CoA dehydrogenase/oxidase, N-terminal domain"/>
    <property type="match status" value="1"/>
</dbReference>
<dbReference type="InterPro" id="IPR013786">
    <property type="entry name" value="AcylCoA_DH/ox_N"/>
</dbReference>
<feature type="region of interest" description="Disordered" evidence="1">
    <location>
        <begin position="190"/>
        <end position="218"/>
    </location>
</feature>
<dbReference type="Pfam" id="PF02771">
    <property type="entry name" value="Acyl-CoA_dh_N"/>
    <property type="match status" value="1"/>
</dbReference>
<evidence type="ECO:0000259" key="2">
    <source>
        <dbReference type="Pfam" id="PF02771"/>
    </source>
</evidence>
<dbReference type="Proteomes" id="UP000653411">
    <property type="component" value="Unassembled WGS sequence"/>
</dbReference>
<organism evidence="3 4">
    <name type="scientific">Streptomyces fuscichromogenes</name>
    <dbReference type="NCBI Taxonomy" id="1324013"/>
    <lineage>
        <taxon>Bacteria</taxon>
        <taxon>Bacillati</taxon>
        <taxon>Actinomycetota</taxon>
        <taxon>Actinomycetes</taxon>
        <taxon>Kitasatosporales</taxon>
        <taxon>Streptomycetaceae</taxon>
        <taxon>Streptomyces</taxon>
    </lineage>
</organism>
<keyword evidence="4" id="KW-1185">Reference proteome</keyword>
<protein>
    <recommendedName>
        <fullName evidence="2">Acyl-CoA dehydrogenase/oxidase N-terminal domain-containing protein</fullName>
    </recommendedName>
</protein>
<evidence type="ECO:0000256" key="1">
    <source>
        <dbReference type="SAM" id="MobiDB-lite"/>
    </source>
</evidence>
<gene>
    <name evidence="3" type="ORF">GCM10011578_054630</name>
</gene>
<dbReference type="InterPro" id="IPR009100">
    <property type="entry name" value="AcylCoA_DH/oxidase_NM_dom_sf"/>
</dbReference>
<proteinExistence type="predicted"/>
<name>A0A917XG46_9ACTN</name>
<dbReference type="PANTHER" id="PTHR43884:SF12">
    <property type="entry name" value="ISOVALERYL-COA DEHYDROGENASE, MITOCHONDRIAL-RELATED"/>
    <property type="match status" value="1"/>
</dbReference>
<dbReference type="PANTHER" id="PTHR43884">
    <property type="entry name" value="ACYL-COA DEHYDROGENASE"/>
    <property type="match status" value="1"/>
</dbReference>
<evidence type="ECO:0000313" key="4">
    <source>
        <dbReference type="Proteomes" id="UP000653411"/>
    </source>
</evidence>
<dbReference type="InterPro" id="IPR046373">
    <property type="entry name" value="Acyl-CoA_Oxase/DH_mid-dom_sf"/>
</dbReference>
<evidence type="ECO:0000313" key="3">
    <source>
        <dbReference type="EMBL" id="GGN22751.1"/>
    </source>
</evidence>
<dbReference type="AlphaFoldDB" id="A0A917XG46"/>
<sequence>MPVDRLLPGQEAHDLIDLVRDIADKELAPRVDGYEREHRYPDGLFALLGRAWPLGLPYSADFGGGDQPYEMYLQVLEELAARWAAVAVAVSVHTLAASPLLRFGSEEQRERWAVEVLAGRQIGGYSRCEPHAGSDAAALACRAERGGDGYRVSGAKAWITPRWKGRFLRPVRPHRDRLLGRGRAGLHRRLHAGAHRVRPQDHRPPGTRFPGRRHGRHRRHRPCHLNWFALTARRGPGPVNGETRTALPVMSLGRGPQNAVSRG</sequence>